<evidence type="ECO:0000256" key="1">
    <source>
        <dbReference type="SAM" id="MobiDB-lite"/>
    </source>
</evidence>
<feature type="compositionally biased region" description="Basic and acidic residues" evidence="1">
    <location>
        <begin position="1"/>
        <end position="11"/>
    </location>
</feature>
<gene>
    <name evidence="2" type="ORF">GOBAR_AA03428</name>
</gene>
<feature type="region of interest" description="Disordered" evidence="1">
    <location>
        <begin position="1"/>
        <end position="27"/>
    </location>
</feature>
<proteinExistence type="predicted"/>
<sequence>MLGMRTTRDKIPLGLGRAKTEPTNSTYAPQQLRIQARPSQGQGADGSLTWEAQGVPNMTGENGQAKLEPIAMHKPPQEIFARIGNLEAFDCLKWGHSSLARTSQAPRCRWVPEAPAHPSTKLPMVSEAPAPPSHRGSRTSEPPRCRWCPRLPHDQGPMVAEAPARPRAYFTDGARASRTTKGLGCRWCPRFRHIQAPRCRWCSRLPHDQGPSLPMVVDGARGSRTSKHQGADGARGSRTTKGIGCRQCPRLPPIIAPRCRWWPRLPHDQGPSLPMVSEAPARPRAYFADGGRGSRTTKGLVCRWCPSLSHDQGPRLPMVREVLAHPSTKHRGADGARGYRTTKGLGCRWCPRLPHIEAPRCRWRPRLLQYQGLSLPMVSGAPAHPSTRLPMVPEAPARPRAYATGTVHRSTDGTVRRSTAGTDRRSTTGNLTGGGGAPTSGHTAPAHPSTKVPMVLEAPAHHSTEVPMVSEAPHNQGPSLPVVSDAPAHPCTKVPMVLEAPAHPSIKPNASAPTGAEVVDGARGSRTSEAPSKATLPLTIPRRVFKSSAKDSTRRSVGITLQGGARDLSAAAAAPTTRALGGQRPLLRVGNRATGACVASSPDSDLEAFSHNPAHGSFAPLAFQPSAMTNCANQRFLSY</sequence>
<organism evidence="2 3">
    <name type="scientific">Gossypium barbadense</name>
    <name type="common">Sea Island cotton</name>
    <name type="synonym">Hibiscus barbadensis</name>
    <dbReference type="NCBI Taxonomy" id="3634"/>
    <lineage>
        <taxon>Eukaryota</taxon>
        <taxon>Viridiplantae</taxon>
        <taxon>Streptophyta</taxon>
        <taxon>Embryophyta</taxon>
        <taxon>Tracheophyta</taxon>
        <taxon>Spermatophyta</taxon>
        <taxon>Magnoliopsida</taxon>
        <taxon>eudicotyledons</taxon>
        <taxon>Gunneridae</taxon>
        <taxon>Pentapetalae</taxon>
        <taxon>rosids</taxon>
        <taxon>malvids</taxon>
        <taxon>Malvales</taxon>
        <taxon>Malvaceae</taxon>
        <taxon>Malvoideae</taxon>
        <taxon>Gossypium</taxon>
    </lineage>
</organism>
<protein>
    <submittedName>
        <fullName evidence="2">Uncharacterized protein</fullName>
    </submittedName>
</protein>
<dbReference type="Proteomes" id="UP000239757">
    <property type="component" value="Unassembled WGS sequence"/>
</dbReference>
<feature type="region of interest" description="Disordered" evidence="1">
    <location>
        <begin position="504"/>
        <end position="532"/>
    </location>
</feature>
<dbReference type="AlphaFoldDB" id="A0A2P5YNI1"/>
<accession>A0A2P5YNI1</accession>
<dbReference type="EMBL" id="KZ662955">
    <property type="protein sequence ID" value="PPS17159.1"/>
    <property type="molecule type" value="Genomic_DNA"/>
</dbReference>
<feature type="region of interest" description="Disordered" evidence="1">
    <location>
        <begin position="220"/>
        <end position="243"/>
    </location>
</feature>
<feature type="region of interest" description="Disordered" evidence="1">
    <location>
        <begin position="403"/>
        <end position="449"/>
    </location>
</feature>
<name>A0A2P5YNI1_GOSBA</name>
<evidence type="ECO:0000313" key="3">
    <source>
        <dbReference type="Proteomes" id="UP000239757"/>
    </source>
</evidence>
<dbReference type="OrthoDB" id="10067222at2759"/>
<reference evidence="2 3" key="1">
    <citation type="submission" date="2015-01" db="EMBL/GenBank/DDBJ databases">
        <title>Genome of allotetraploid Gossypium barbadense reveals genomic plasticity and fiber elongation in cotton evolution.</title>
        <authorList>
            <person name="Chen X."/>
            <person name="Liu X."/>
            <person name="Zhao B."/>
            <person name="Zheng H."/>
            <person name="Hu Y."/>
            <person name="Lu G."/>
            <person name="Yang C."/>
            <person name="Chen J."/>
            <person name="Shan C."/>
            <person name="Zhang L."/>
            <person name="Zhou Y."/>
            <person name="Wang L."/>
            <person name="Guo W."/>
            <person name="Bai Y."/>
            <person name="Ruan J."/>
            <person name="Shangguan X."/>
            <person name="Mao Y."/>
            <person name="Jiang J."/>
            <person name="Zhu Y."/>
            <person name="Lei J."/>
            <person name="Kang H."/>
            <person name="Chen S."/>
            <person name="He X."/>
            <person name="Wang R."/>
            <person name="Wang Y."/>
            <person name="Chen J."/>
            <person name="Wang L."/>
            <person name="Yu S."/>
            <person name="Wang B."/>
            <person name="Wei J."/>
            <person name="Song S."/>
            <person name="Lu X."/>
            <person name="Gao Z."/>
            <person name="Gu W."/>
            <person name="Deng X."/>
            <person name="Ma D."/>
            <person name="Wang S."/>
            <person name="Liang W."/>
            <person name="Fang L."/>
            <person name="Cai C."/>
            <person name="Zhu X."/>
            <person name="Zhou B."/>
            <person name="Zhang Y."/>
            <person name="Chen Z."/>
            <person name="Xu S."/>
            <person name="Zhu R."/>
            <person name="Wang S."/>
            <person name="Zhang T."/>
            <person name="Zhao G."/>
        </authorList>
    </citation>
    <scope>NUCLEOTIDE SEQUENCE [LARGE SCALE GENOMIC DNA]</scope>
    <source>
        <strain evidence="3">cv. Xinhai21</strain>
        <tissue evidence="2">Leaf</tissue>
    </source>
</reference>
<feature type="region of interest" description="Disordered" evidence="1">
    <location>
        <begin position="112"/>
        <end position="146"/>
    </location>
</feature>
<evidence type="ECO:0000313" key="2">
    <source>
        <dbReference type="EMBL" id="PPS17159.1"/>
    </source>
</evidence>